<sequence length="185" mass="21618">MGLLLKKINDKRRYNFMIKKELVEIYTNGLEETFSVGYVLEENENFIIFKSIDEKGVLDSYQLRNKEYIVETCNHSKYLELIDNYILQSKEHGMFNPFNIENTFHLSSDLQDLITLNSMITIVMQDSIELIIGRVTEVQENIIKVKVLDFNSLEFTDVDQIYISDIVAIDLVSVENKLLENYLNA</sequence>
<accession>A0ABD4EIM6</accession>
<evidence type="ECO:0000313" key="1">
    <source>
        <dbReference type="EMBL" id="KXA40229.1"/>
    </source>
</evidence>
<evidence type="ECO:0000313" key="2">
    <source>
        <dbReference type="Proteomes" id="UP000070063"/>
    </source>
</evidence>
<dbReference type="EMBL" id="LRQI01000014">
    <property type="protein sequence ID" value="KXA40229.1"/>
    <property type="molecule type" value="Genomic_DNA"/>
</dbReference>
<proteinExistence type="predicted"/>
<dbReference type="AlphaFoldDB" id="A0ABD4EIM6"/>
<reference evidence="1 2" key="1">
    <citation type="submission" date="2016-01" db="EMBL/GenBank/DDBJ databases">
        <authorList>
            <person name="Mitreva M."/>
            <person name="Pepin K.H."/>
            <person name="Mihindukulasuriya K.A."/>
            <person name="Fulton R."/>
            <person name="Fronick C."/>
            <person name="O'Laughlin M."/>
            <person name="Miner T."/>
            <person name="Herter B."/>
            <person name="Rosa B.A."/>
            <person name="Cordes M."/>
            <person name="Tomlinson C."/>
            <person name="Wollam A."/>
            <person name="Palsikar V.B."/>
            <person name="Mardis E.R."/>
            <person name="Wilson R.K."/>
        </authorList>
    </citation>
    <scope>NUCLEOTIDE SEQUENCE [LARGE SCALE GENOMIC DNA]</scope>
    <source>
        <strain evidence="1 2">MJR7738</strain>
    </source>
</reference>
<gene>
    <name evidence="1" type="ORF">HMPREF3225_00283</name>
</gene>
<comment type="caution">
    <text evidence="1">The sequence shown here is derived from an EMBL/GenBank/DDBJ whole genome shotgun (WGS) entry which is preliminary data.</text>
</comment>
<evidence type="ECO:0008006" key="3">
    <source>
        <dbReference type="Google" id="ProtNLM"/>
    </source>
</evidence>
<organism evidence="1 2">
    <name type="scientific">Staphylococcus lugdunensis</name>
    <dbReference type="NCBI Taxonomy" id="28035"/>
    <lineage>
        <taxon>Bacteria</taxon>
        <taxon>Bacillati</taxon>
        <taxon>Bacillota</taxon>
        <taxon>Bacilli</taxon>
        <taxon>Bacillales</taxon>
        <taxon>Staphylococcaceae</taxon>
        <taxon>Staphylococcus</taxon>
    </lineage>
</organism>
<name>A0ABD4EIM6_STALU</name>
<protein>
    <recommendedName>
        <fullName evidence="3">Ribosome maturation factor RimM</fullName>
    </recommendedName>
</protein>
<dbReference type="Proteomes" id="UP000070063">
    <property type="component" value="Unassembled WGS sequence"/>
</dbReference>